<sequence length="74" mass="8847">MYKINGIWDGIWDMGLEWDWDLGLEWDYDKWDGINGIWDGIWVGWDMGFSQSHLYGRQKYNKTGRSITTKVLVE</sequence>
<protein>
    <submittedName>
        <fullName evidence="1">Uncharacterized protein</fullName>
    </submittedName>
</protein>
<organism evidence="1">
    <name type="scientific">Rhizophagus irregularis (strain DAOM 181602 / DAOM 197198 / MUCL 43194)</name>
    <name type="common">Arbuscular mycorrhizal fungus</name>
    <name type="synonym">Glomus intraradices</name>
    <dbReference type="NCBI Taxonomy" id="747089"/>
    <lineage>
        <taxon>Eukaryota</taxon>
        <taxon>Fungi</taxon>
        <taxon>Fungi incertae sedis</taxon>
        <taxon>Mucoromycota</taxon>
        <taxon>Glomeromycotina</taxon>
        <taxon>Glomeromycetes</taxon>
        <taxon>Glomerales</taxon>
        <taxon>Glomeraceae</taxon>
        <taxon>Rhizophagus</taxon>
    </lineage>
</organism>
<reference evidence="1" key="1">
    <citation type="submission" date="2013-07" db="EMBL/GenBank/DDBJ databases">
        <title>The genome of an arbuscular mycorrhizal fungus provides insights into the evolution of the oldest plant symbiosis.</title>
        <authorList>
            <consortium name="DOE Joint Genome Institute"/>
            <person name="Tisserant E."/>
            <person name="Malbreil M."/>
            <person name="Kuo A."/>
            <person name="Kohler A."/>
            <person name="Symeonidi A."/>
            <person name="Balestrini R."/>
            <person name="Charron P."/>
            <person name="Duensing N."/>
            <person name="Frei-dit-Frey N."/>
            <person name="Gianinazzi-Pearson V."/>
            <person name="Gilbert B."/>
            <person name="Handa Y."/>
            <person name="Hijri M."/>
            <person name="Kaul R."/>
            <person name="Kawaguchi M."/>
            <person name="Krajinski F."/>
            <person name="Lammers P."/>
            <person name="Lapierre D."/>
            <person name="Masclaux F.G."/>
            <person name="Murat C."/>
            <person name="Morin E."/>
            <person name="Ndikumana S."/>
            <person name="Pagni M."/>
            <person name="Petitpierre D."/>
            <person name="Requena N."/>
            <person name="Rosikiewicz P."/>
            <person name="Riley R."/>
            <person name="Saito K."/>
            <person name="San Clemente H."/>
            <person name="Shapiro H."/>
            <person name="van Tuinen D."/>
            <person name="Becard G."/>
            <person name="Bonfante P."/>
            <person name="Paszkowski U."/>
            <person name="Shachar-Hill Y."/>
            <person name="Young J.P."/>
            <person name="Sanders I.R."/>
            <person name="Henrissat B."/>
            <person name="Rensing S.A."/>
            <person name="Grigoriev I.V."/>
            <person name="Corradi N."/>
            <person name="Roux C."/>
            <person name="Martin F."/>
        </authorList>
    </citation>
    <scope>NUCLEOTIDE SEQUENCE</scope>
    <source>
        <strain evidence="1">DAOM 197198</strain>
    </source>
</reference>
<proteinExistence type="predicted"/>
<dbReference type="HOGENOM" id="CLU_2689055_0_0_1"/>
<dbReference type="EMBL" id="KI283748">
    <property type="protein sequence ID" value="ESA13591.1"/>
    <property type="molecule type" value="Genomic_DNA"/>
</dbReference>
<evidence type="ECO:0000313" key="1">
    <source>
        <dbReference type="EMBL" id="ESA13591.1"/>
    </source>
</evidence>
<dbReference type="AlphaFoldDB" id="U9UDC1"/>
<gene>
    <name evidence="1" type="ORF">GLOINDRAFT_25866</name>
</gene>
<accession>U9UDC1</accession>
<name>U9UDC1_RHIID</name>